<feature type="domain" description="PhoD-like phosphatase" evidence="2">
    <location>
        <begin position="323"/>
        <end position="597"/>
    </location>
</feature>
<dbReference type="EMBL" id="KI669505">
    <property type="protein sequence ID" value="OCF33366.1"/>
    <property type="molecule type" value="Genomic_DNA"/>
</dbReference>
<evidence type="ECO:0000259" key="2">
    <source>
        <dbReference type="Pfam" id="PF19050"/>
    </source>
</evidence>
<dbReference type="InterPro" id="IPR038607">
    <property type="entry name" value="PhoD-like_sf"/>
</dbReference>
<dbReference type="CDD" id="cd07389">
    <property type="entry name" value="MPP_PhoD"/>
    <property type="match status" value="1"/>
</dbReference>
<dbReference type="STRING" id="1296120.A0A1B9GQR7"/>
<dbReference type="AlphaFoldDB" id="A0A1B9GQR7"/>
<dbReference type="PANTHER" id="PTHR46689:SF1">
    <property type="entry name" value="PHOD-LIKE PHOSPHATASE DOMAIN-CONTAINING PROTEIN"/>
    <property type="match status" value="1"/>
</dbReference>
<feature type="compositionally biased region" description="Low complexity" evidence="1">
    <location>
        <begin position="146"/>
        <end position="160"/>
    </location>
</feature>
<dbReference type="Proteomes" id="UP000092666">
    <property type="component" value="Unassembled WGS sequence"/>
</dbReference>
<dbReference type="InterPro" id="IPR018946">
    <property type="entry name" value="PhoD-like_MPP"/>
</dbReference>
<name>A0A1B9GQR7_9TREE</name>
<dbReference type="PANTHER" id="PTHR46689">
    <property type="entry name" value="MEMBRANE PROTEIN, PUTATIVE-RELATED"/>
    <property type="match status" value="1"/>
</dbReference>
<protein>
    <submittedName>
        <fullName evidence="3">Plasma membrane protein</fullName>
    </submittedName>
</protein>
<dbReference type="Gene3D" id="3.60.21.70">
    <property type="entry name" value="PhoD-like phosphatase"/>
    <property type="match status" value="1"/>
</dbReference>
<proteinExistence type="predicted"/>
<evidence type="ECO:0000313" key="3">
    <source>
        <dbReference type="EMBL" id="OCF33366.1"/>
    </source>
</evidence>
<feature type="domain" description="PhoD-like phosphatase" evidence="2">
    <location>
        <begin position="615"/>
        <end position="775"/>
    </location>
</feature>
<keyword evidence="4" id="KW-1185">Reference proteome</keyword>
<reference evidence="3 4" key="1">
    <citation type="submission" date="2013-07" db="EMBL/GenBank/DDBJ databases">
        <title>The Genome Sequence of Cryptococcus heveanensis BCC8398.</title>
        <authorList>
            <consortium name="The Broad Institute Genome Sequencing Platform"/>
            <person name="Cuomo C."/>
            <person name="Litvintseva A."/>
            <person name="Chen Y."/>
            <person name="Heitman J."/>
            <person name="Sun S."/>
            <person name="Springer D."/>
            <person name="Dromer F."/>
            <person name="Young S.K."/>
            <person name="Zeng Q."/>
            <person name="Gargeya S."/>
            <person name="Fitzgerald M."/>
            <person name="Abouelleil A."/>
            <person name="Alvarado L."/>
            <person name="Berlin A.M."/>
            <person name="Chapman S.B."/>
            <person name="Dewar J."/>
            <person name="Goldberg J."/>
            <person name="Griggs A."/>
            <person name="Gujja S."/>
            <person name="Hansen M."/>
            <person name="Howarth C."/>
            <person name="Imamovic A."/>
            <person name="Larimer J."/>
            <person name="McCowan C."/>
            <person name="Murphy C."/>
            <person name="Pearson M."/>
            <person name="Priest M."/>
            <person name="Roberts A."/>
            <person name="Saif S."/>
            <person name="Shea T."/>
            <person name="Sykes S."/>
            <person name="Wortman J."/>
            <person name="Nusbaum C."/>
            <person name="Birren B."/>
        </authorList>
    </citation>
    <scope>NUCLEOTIDE SEQUENCE [LARGE SCALE GENOMIC DNA]</scope>
    <source>
        <strain evidence="3 4">BCC8398</strain>
    </source>
</reference>
<feature type="region of interest" description="Disordered" evidence="1">
    <location>
        <begin position="48"/>
        <end position="133"/>
    </location>
</feature>
<evidence type="ECO:0000313" key="4">
    <source>
        <dbReference type="Proteomes" id="UP000092666"/>
    </source>
</evidence>
<reference evidence="4" key="2">
    <citation type="submission" date="2013-12" db="EMBL/GenBank/DDBJ databases">
        <title>Evolution of pathogenesis and genome organization in the Tremellales.</title>
        <authorList>
            <person name="Cuomo C."/>
            <person name="Litvintseva A."/>
            <person name="Heitman J."/>
            <person name="Chen Y."/>
            <person name="Sun S."/>
            <person name="Springer D."/>
            <person name="Dromer F."/>
            <person name="Young S."/>
            <person name="Zeng Q."/>
            <person name="Chapman S."/>
            <person name="Gujja S."/>
            <person name="Saif S."/>
            <person name="Birren B."/>
        </authorList>
    </citation>
    <scope>NUCLEOTIDE SEQUENCE [LARGE SCALE GENOMIC DNA]</scope>
    <source>
        <strain evidence="4">BCC8398</strain>
    </source>
</reference>
<sequence length="802" mass="88883">MISITRLCPAAAAHASYYAHPSLHLHTYLSQTQPLAVDADGSIVGALNEPAQPVSQPPHGYGSDRAVRAAPSDPNVSSIPHVNDEKSNEVGPEGTKKEEGGKEDAGNPSGMDKGALEIGGEAGGTKSSPGPTAQEVEKYRNVQQGWQGWKGQDQAQGQDGFANGHDQYQSHGTDGKATLQVPGQAAQNGLANGEKPSLERHWSVRDRMDPHLQLMCGPLLAYYTVQDNIWQGAALVVVRDEGSILDPSPSLDLTFHPYTTPSSADPTLHDPSIHLLESQRISAQKIFTYPSREGGMSFFRFIIEVPLQQVQMTVRYRLNGGAEMDFVVPAIGANMRWAAHSCNGFSSGVNPDEFKGSYASGYDPVWEDLLLKHHEKPFHCMVGGGDQIYCDALTREPEMQPWITAPDRASKLGCPLTEEIKEAVDRFYFNHYCKIFRSNAFGRANSTIPMVNMLDDHDLIDGFGTYDDETQASPIMSFVGSRGYFWFLLFQLFVVDAFDGTDPRPGTHTLRSMIIGDKPGPWIPFPSHSLLVYLGPKVHLLALDCRAERKLDRICTQETYAKNFAEVKRVSPELEQLVILLGVPIAYPRMSFLEHFLDLKWNPLNVLARHNALGLGGMVNKFNQASELLDDLNDHWCANTHKKERNWLVLECQKLAKDLHVRITFLSGDVHLAAVGCLFTYNKGRDRFKLAPENDHRYMLNVITSAIVNTPPPAGAAKMVALLGRNKHRTLPKDTDEIMIPLFEKDTDGQPSKLKGRCLNRRNYAAVEYKDNGDLIFEFRVEKSQGAGETVPYAVTAPAPRW</sequence>
<feature type="region of interest" description="Disordered" evidence="1">
    <location>
        <begin position="146"/>
        <end position="174"/>
    </location>
</feature>
<feature type="compositionally biased region" description="Basic and acidic residues" evidence="1">
    <location>
        <begin position="82"/>
        <end position="105"/>
    </location>
</feature>
<evidence type="ECO:0000256" key="1">
    <source>
        <dbReference type="SAM" id="MobiDB-lite"/>
    </source>
</evidence>
<gene>
    <name evidence="3" type="ORF">I316_04785</name>
</gene>
<accession>A0A1B9GQR7</accession>
<organism evidence="3 4">
    <name type="scientific">Kwoniella heveanensis BCC8398</name>
    <dbReference type="NCBI Taxonomy" id="1296120"/>
    <lineage>
        <taxon>Eukaryota</taxon>
        <taxon>Fungi</taxon>
        <taxon>Dikarya</taxon>
        <taxon>Basidiomycota</taxon>
        <taxon>Agaricomycotina</taxon>
        <taxon>Tremellomycetes</taxon>
        <taxon>Tremellales</taxon>
        <taxon>Cryptococcaceae</taxon>
        <taxon>Kwoniella</taxon>
    </lineage>
</organism>
<dbReference type="GO" id="GO:0016020">
    <property type="term" value="C:membrane"/>
    <property type="evidence" value="ECO:0007669"/>
    <property type="project" value="TreeGrafter"/>
</dbReference>
<dbReference type="InterPro" id="IPR043904">
    <property type="entry name" value="PhoD_2-like"/>
</dbReference>
<dbReference type="OrthoDB" id="2419400at2759"/>
<dbReference type="Pfam" id="PF19050">
    <property type="entry name" value="PhoD_2"/>
    <property type="match status" value="2"/>
</dbReference>